<evidence type="ECO:0000313" key="6">
    <source>
        <dbReference type="Proteomes" id="UP001140453"/>
    </source>
</evidence>
<gene>
    <name evidence="5" type="ORF">N0V93_001755</name>
</gene>
<feature type="compositionally biased region" description="Basic and acidic residues" evidence="1">
    <location>
        <begin position="161"/>
        <end position="179"/>
    </location>
</feature>
<sequence>MVYNWEDYKDVITRLYTQENKQVDEIMRYMSHHYDFKPSKRSYQLQFRLWDLPSRHQPAVNNAALVARVKELWERNLSQAEMMRVLNGVDGFDIKARELQRVRSAHKFLLRGPNEEKDSRRSSQSRDRDSQQDGLHDGDAGETAPLTDDESGADDSAAAARLKEERRLKMEANSRERWENKKRRRRSRKYAGLPADPPGPPRFPSETTVAASIDILGLDKRLYTAVREKFQYICETMGIEKKSLAGTEAWEAAKTELVVAFVHLQNVLWIDKTDLNRKKLALDVICSDVTKRMREVATDTRLTLAEARNILRMNPTEAREVKATFYDILKKDGFISKVTLGKERWKDLKQKWFDESEMLRTVLSRLDDSIDDDTRTKAVELLATDVTKRVRDDQNGRKEARAKGSAAANTAEDIVYTSDNNAMSGDMEDTSEYATMLVPDQSHAQPPRLLSDQLVDPQMHVNMQMPMDTSQLNTQLLLDANAQSGFMGSHQQFLSTPAQMPAAPSPYDNSHAAAFQISTTSPSMIPIYLRQLDPHMNPAGDTWIACLTSPAPSLEELRQVAAQKMPGSRCMEVVGLVRLPNGMGGDFVPLPIHDDAQLGAHLAQDGAPTFHVRLEF</sequence>
<dbReference type="PANTHER" id="PTHR38788:SF5">
    <property type="entry name" value="CLR5 DOMAIN-CONTAINING PROTEIN"/>
    <property type="match status" value="1"/>
</dbReference>
<feature type="compositionally biased region" description="Basic and acidic residues" evidence="1">
    <location>
        <begin position="113"/>
        <end position="139"/>
    </location>
</feature>
<evidence type="ECO:0000259" key="4">
    <source>
        <dbReference type="Pfam" id="PF24962"/>
    </source>
</evidence>
<evidence type="ECO:0008006" key="7">
    <source>
        <dbReference type="Google" id="ProtNLM"/>
    </source>
</evidence>
<dbReference type="Pfam" id="PF24962">
    <property type="entry name" value="DUF7767"/>
    <property type="match status" value="1"/>
</dbReference>
<dbReference type="OrthoDB" id="4115389at2759"/>
<name>A0A9W8Z2M6_9PEZI</name>
<protein>
    <recommendedName>
        <fullName evidence="7">Clr5 domain-containing protein</fullName>
    </recommendedName>
</protein>
<evidence type="ECO:0000259" key="3">
    <source>
        <dbReference type="Pfam" id="PF24465"/>
    </source>
</evidence>
<dbReference type="EMBL" id="JAPEVB010000001">
    <property type="protein sequence ID" value="KAJ4397524.1"/>
    <property type="molecule type" value="Genomic_DNA"/>
</dbReference>
<evidence type="ECO:0000256" key="1">
    <source>
        <dbReference type="SAM" id="MobiDB-lite"/>
    </source>
</evidence>
<organism evidence="5 6">
    <name type="scientific">Gnomoniopsis smithogilvyi</name>
    <dbReference type="NCBI Taxonomy" id="1191159"/>
    <lineage>
        <taxon>Eukaryota</taxon>
        <taxon>Fungi</taxon>
        <taxon>Dikarya</taxon>
        <taxon>Ascomycota</taxon>
        <taxon>Pezizomycotina</taxon>
        <taxon>Sordariomycetes</taxon>
        <taxon>Sordariomycetidae</taxon>
        <taxon>Diaporthales</taxon>
        <taxon>Gnomoniaceae</taxon>
        <taxon>Gnomoniopsis</taxon>
    </lineage>
</organism>
<dbReference type="Pfam" id="PF24465">
    <property type="entry name" value="Tri-helical"/>
    <property type="match status" value="2"/>
</dbReference>
<dbReference type="PANTHER" id="PTHR38788">
    <property type="entry name" value="CLR5 DOMAIN-CONTAINING PROTEIN"/>
    <property type="match status" value="1"/>
</dbReference>
<dbReference type="InterPro" id="IPR025676">
    <property type="entry name" value="Clr5_dom"/>
</dbReference>
<feature type="compositionally biased region" description="Basic residues" evidence="1">
    <location>
        <begin position="180"/>
        <end position="189"/>
    </location>
</feature>
<feature type="domain" description="Clr5" evidence="2">
    <location>
        <begin position="1"/>
        <end position="53"/>
    </location>
</feature>
<accession>A0A9W8Z2M6</accession>
<feature type="region of interest" description="Disordered" evidence="1">
    <location>
        <begin position="107"/>
        <end position="206"/>
    </location>
</feature>
<keyword evidence="6" id="KW-1185">Reference proteome</keyword>
<evidence type="ECO:0000259" key="2">
    <source>
        <dbReference type="Pfam" id="PF14420"/>
    </source>
</evidence>
<feature type="domain" description="Tri-helical" evidence="3">
    <location>
        <begin position="307"/>
        <end position="393"/>
    </location>
</feature>
<feature type="domain" description="DUF7767" evidence="4">
    <location>
        <begin position="522"/>
        <end position="615"/>
    </location>
</feature>
<dbReference type="InterPro" id="IPR056669">
    <property type="entry name" value="DUF7767"/>
</dbReference>
<dbReference type="Proteomes" id="UP001140453">
    <property type="component" value="Unassembled WGS sequence"/>
</dbReference>
<dbReference type="Pfam" id="PF14420">
    <property type="entry name" value="Clr5"/>
    <property type="match status" value="1"/>
</dbReference>
<proteinExistence type="predicted"/>
<dbReference type="InterPro" id="IPR057940">
    <property type="entry name" value="Tri-helical_dom"/>
</dbReference>
<reference evidence="5" key="1">
    <citation type="submission" date="2022-10" db="EMBL/GenBank/DDBJ databases">
        <title>Tapping the CABI collections for fungal endophytes: first genome assemblies for Collariella, Neodidymelliopsis, Ascochyta clinopodiicola, Didymella pomorum, Didymosphaeria variabile, Neocosmospora piperis and Neocucurbitaria cava.</title>
        <authorList>
            <person name="Hill R."/>
        </authorList>
    </citation>
    <scope>NUCLEOTIDE SEQUENCE</scope>
    <source>
        <strain evidence="5">IMI 355082</strain>
    </source>
</reference>
<dbReference type="AlphaFoldDB" id="A0A9W8Z2M6"/>
<feature type="domain" description="Tri-helical" evidence="3">
    <location>
        <begin position="214"/>
        <end position="295"/>
    </location>
</feature>
<comment type="caution">
    <text evidence="5">The sequence shown here is derived from an EMBL/GenBank/DDBJ whole genome shotgun (WGS) entry which is preliminary data.</text>
</comment>
<evidence type="ECO:0000313" key="5">
    <source>
        <dbReference type="EMBL" id="KAJ4397524.1"/>
    </source>
</evidence>